<sequence length="246" mass="25663">MLGVIGGTGLNQVEGVEIIETRSLSTPWGQPSAPAQRLRWAQGECWFLPRHGEGHTLAPHRINYRANIHALRLLGVRRVLAVAAVGGIAPSPGPGDLALVEDLIDYTWGRAHSFADGLAGPLQHIEFAPPFDPAWRAQVADCATRCGVPLVTDAVLGVTQGPRLETAAEIRRLAKDGCTLVGMTTMPEAALAKEAGLSYATLAVVVNPAAGTTDGSIHAAIEASLGAGMAQVHRVLEALVGATDQA</sequence>
<evidence type="ECO:0000313" key="5">
    <source>
        <dbReference type="Proteomes" id="UP000251800"/>
    </source>
</evidence>
<keyword evidence="5" id="KW-1185">Reference proteome</keyword>
<dbReference type="GO" id="GO:0009116">
    <property type="term" value="P:nucleoside metabolic process"/>
    <property type="evidence" value="ECO:0007669"/>
    <property type="project" value="InterPro"/>
</dbReference>
<organism evidence="4 5">
    <name type="scientific">Abyssibacter profundi</name>
    <dbReference type="NCBI Taxonomy" id="2182787"/>
    <lineage>
        <taxon>Bacteria</taxon>
        <taxon>Pseudomonadati</taxon>
        <taxon>Pseudomonadota</taxon>
        <taxon>Gammaproteobacteria</taxon>
        <taxon>Chromatiales</taxon>
        <taxon>Oceanococcaceae</taxon>
        <taxon>Abyssibacter</taxon>
    </lineage>
</organism>
<dbReference type="AlphaFoldDB" id="A0A363UK86"/>
<dbReference type="PANTHER" id="PTHR42679:SF2">
    <property type="entry name" value="S-METHYL-5'-THIOADENOSINE PHOSPHORYLASE"/>
    <property type="match status" value="1"/>
</dbReference>
<dbReference type="GO" id="GO:0019509">
    <property type="term" value="P:L-methionine salvage from methylthioadenosine"/>
    <property type="evidence" value="ECO:0007669"/>
    <property type="project" value="TreeGrafter"/>
</dbReference>
<evidence type="ECO:0000313" key="4">
    <source>
        <dbReference type="EMBL" id="PWN55845.1"/>
    </source>
</evidence>
<keyword evidence="2" id="KW-0808">Transferase</keyword>
<protein>
    <submittedName>
        <fullName evidence="4">S-methyl-5'-thioinosine phosphorylase</fullName>
    </submittedName>
</protein>
<dbReference type="Pfam" id="PF01048">
    <property type="entry name" value="PNP_UDP_1"/>
    <property type="match status" value="1"/>
</dbReference>
<gene>
    <name evidence="4" type="ORF">DEH80_10540</name>
</gene>
<dbReference type="InterPro" id="IPR035994">
    <property type="entry name" value="Nucleoside_phosphorylase_sf"/>
</dbReference>
<keyword evidence="1" id="KW-0328">Glycosyltransferase</keyword>
<name>A0A363UK86_9GAMM</name>
<dbReference type="Gene3D" id="3.40.50.1580">
    <property type="entry name" value="Nucleoside phosphorylase domain"/>
    <property type="match status" value="1"/>
</dbReference>
<dbReference type="OrthoDB" id="1523230at2"/>
<evidence type="ECO:0000256" key="1">
    <source>
        <dbReference type="ARBA" id="ARBA00022676"/>
    </source>
</evidence>
<dbReference type="CDD" id="cd09010">
    <property type="entry name" value="MTAP_SsMTAPII_like_MTIP"/>
    <property type="match status" value="1"/>
</dbReference>
<dbReference type="EMBL" id="QEQK01000008">
    <property type="protein sequence ID" value="PWN55845.1"/>
    <property type="molecule type" value="Genomic_DNA"/>
</dbReference>
<dbReference type="InterPro" id="IPR000845">
    <property type="entry name" value="Nucleoside_phosphorylase_d"/>
</dbReference>
<evidence type="ECO:0000256" key="2">
    <source>
        <dbReference type="ARBA" id="ARBA00022679"/>
    </source>
</evidence>
<dbReference type="InterPro" id="IPR010044">
    <property type="entry name" value="MTAP"/>
</dbReference>
<dbReference type="GO" id="GO:0005829">
    <property type="term" value="C:cytosol"/>
    <property type="evidence" value="ECO:0007669"/>
    <property type="project" value="TreeGrafter"/>
</dbReference>
<evidence type="ECO:0000259" key="3">
    <source>
        <dbReference type="Pfam" id="PF01048"/>
    </source>
</evidence>
<dbReference type="RefSeq" id="WP_109720455.1">
    <property type="nucleotide sequence ID" value="NZ_QEQK01000008.1"/>
</dbReference>
<dbReference type="PANTHER" id="PTHR42679">
    <property type="entry name" value="S-METHYL-5'-THIOADENOSINE PHOSPHORYLASE"/>
    <property type="match status" value="1"/>
</dbReference>
<dbReference type="NCBIfam" id="NF006599">
    <property type="entry name" value="PRK09136.1"/>
    <property type="match status" value="1"/>
</dbReference>
<dbReference type="GO" id="GO:0017061">
    <property type="term" value="F:S-methyl-5-thioadenosine phosphorylase activity"/>
    <property type="evidence" value="ECO:0007669"/>
    <property type="project" value="InterPro"/>
</dbReference>
<feature type="domain" description="Nucleoside phosphorylase" evidence="3">
    <location>
        <begin position="2"/>
        <end position="240"/>
    </location>
</feature>
<accession>A0A363UK86</accession>
<reference evidence="4 5" key="1">
    <citation type="submission" date="2018-05" db="EMBL/GenBank/DDBJ databases">
        <title>Abyssibacter profundi OUC007T gen. nov., sp. nov, a marine bacterium isolated from seawater of the Mariana Trench.</title>
        <authorList>
            <person name="Zhou S."/>
        </authorList>
    </citation>
    <scope>NUCLEOTIDE SEQUENCE [LARGE SCALE GENOMIC DNA]</scope>
    <source>
        <strain evidence="4 5">OUC007</strain>
    </source>
</reference>
<proteinExistence type="predicted"/>
<comment type="caution">
    <text evidence="4">The sequence shown here is derived from an EMBL/GenBank/DDBJ whole genome shotgun (WGS) entry which is preliminary data.</text>
</comment>
<dbReference type="SUPFAM" id="SSF53167">
    <property type="entry name" value="Purine and uridine phosphorylases"/>
    <property type="match status" value="1"/>
</dbReference>
<dbReference type="Proteomes" id="UP000251800">
    <property type="component" value="Unassembled WGS sequence"/>
</dbReference>